<evidence type="ECO:0000256" key="1">
    <source>
        <dbReference type="SAM" id="MobiDB-lite"/>
    </source>
</evidence>
<feature type="compositionally biased region" description="Basic and acidic residues" evidence="1">
    <location>
        <begin position="149"/>
        <end position="176"/>
    </location>
</feature>
<name>A0A0D2F2H1_9EURO</name>
<dbReference type="AlphaFoldDB" id="A0A0D2F2H1"/>
<dbReference type="InterPro" id="IPR059215">
    <property type="entry name" value="BRCT2_TopBP1-like"/>
</dbReference>
<dbReference type="InterPro" id="IPR036420">
    <property type="entry name" value="BRCT_dom_sf"/>
</dbReference>
<dbReference type="InterPro" id="IPR001357">
    <property type="entry name" value="BRCT_dom"/>
</dbReference>
<dbReference type="CDD" id="cd17731">
    <property type="entry name" value="BRCT_TopBP1_rpt2_like"/>
    <property type="match status" value="1"/>
</dbReference>
<dbReference type="STRING" id="348802.A0A0D2F2H1"/>
<evidence type="ECO:0000313" key="4">
    <source>
        <dbReference type="Proteomes" id="UP000054342"/>
    </source>
</evidence>
<accession>A0A0D2F2H1</accession>
<evidence type="ECO:0000259" key="2">
    <source>
        <dbReference type="PROSITE" id="PS50172"/>
    </source>
</evidence>
<keyword evidence="4" id="KW-1185">Reference proteome</keyword>
<proteinExistence type="predicted"/>
<protein>
    <recommendedName>
        <fullName evidence="2">BRCT domain-containing protein</fullName>
    </recommendedName>
</protein>
<dbReference type="EMBL" id="KN847320">
    <property type="protein sequence ID" value="KIW54129.1"/>
    <property type="molecule type" value="Genomic_DNA"/>
</dbReference>
<dbReference type="Proteomes" id="UP000054342">
    <property type="component" value="Unassembled WGS sequence"/>
</dbReference>
<dbReference type="OrthoDB" id="342264at2759"/>
<evidence type="ECO:0000313" key="3">
    <source>
        <dbReference type="EMBL" id="KIW54129.1"/>
    </source>
</evidence>
<feature type="compositionally biased region" description="Basic residues" evidence="1">
    <location>
        <begin position="104"/>
        <end position="114"/>
    </location>
</feature>
<reference evidence="3 4" key="1">
    <citation type="submission" date="2015-01" db="EMBL/GenBank/DDBJ databases">
        <title>The Genome Sequence of Exophiala xenobiotica CBS118157.</title>
        <authorList>
            <consortium name="The Broad Institute Genomics Platform"/>
            <person name="Cuomo C."/>
            <person name="de Hoog S."/>
            <person name="Gorbushina A."/>
            <person name="Stielow B."/>
            <person name="Teixiera M."/>
            <person name="Abouelleil A."/>
            <person name="Chapman S.B."/>
            <person name="Priest M."/>
            <person name="Young S.K."/>
            <person name="Wortman J."/>
            <person name="Nusbaum C."/>
            <person name="Birren B."/>
        </authorList>
    </citation>
    <scope>NUCLEOTIDE SEQUENCE [LARGE SCALE GENOMIC DNA]</scope>
    <source>
        <strain evidence="3 4">CBS 118157</strain>
    </source>
</reference>
<dbReference type="RefSeq" id="XP_013314713.1">
    <property type="nucleotide sequence ID" value="XM_013459259.1"/>
</dbReference>
<dbReference type="PROSITE" id="PS50172">
    <property type="entry name" value="BRCT"/>
    <property type="match status" value="1"/>
</dbReference>
<gene>
    <name evidence="3" type="ORF">PV05_06512</name>
</gene>
<dbReference type="GeneID" id="25328420"/>
<dbReference type="SUPFAM" id="SSF52113">
    <property type="entry name" value="BRCT domain"/>
    <property type="match status" value="1"/>
</dbReference>
<dbReference type="HOGENOM" id="CLU_044225_0_0_1"/>
<sequence length="537" mass="61162">MGKTFRSVTLASTGDFGDKTDKIKNWVEHAGGTFSKDINPNVTHLVASKKAWKRYHPMVQAARRLKTIHIIKIDWLEDTLTMSKSRKPLDEAKYAYEQRDIKTKKASRKRKRNGRDKSHSNHDQQGVDDADDEDTQKGEGGGTQANTVADKHGEVDVHSMPRRDTETPNKKEQEQKHVATAVKKKQQQQQRLGWAEQELHCSKDEQIEISGKEYDAECAEFERELGQHGYRPFTDANGFTFLVTLVREDILQNRLEKHRLKVRYASCFSSLSSSTSYPITNQEPDHRRTVSDESIHDMVLASQSSEQRYSCSFRFPRAYAPTWSMSTSRPSLPHCPVTLYRFPKPYPYSRYPVIASSLPRSLSLSNPALRVHIPNPWAQSLQLFEYDPTTNASAANANEPEPKAKSYACYSIYIRPGHRYVTQLAPPGSTFDFAFTMFTKFFHKRVGVSWDDREKVNKMDESAQDEWNLRGDGAGDDRLFKFFGPKIVKQPGNDMGPEVDSVEGKQQKPTVTILLNPRKDPATNEVDLIAKTPEGGW</sequence>
<feature type="region of interest" description="Disordered" evidence="1">
    <location>
        <begin position="100"/>
        <end position="176"/>
    </location>
</feature>
<feature type="domain" description="BRCT" evidence="2">
    <location>
        <begin position="1"/>
        <end position="80"/>
    </location>
</feature>
<dbReference type="Pfam" id="PF12738">
    <property type="entry name" value="PTCB-BRCT"/>
    <property type="match status" value="1"/>
</dbReference>
<organism evidence="3 4">
    <name type="scientific">Exophiala xenobiotica</name>
    <dbReference type="NCBI Taxonomy" id="348802"/>
    <lineage>
        <taxon>Eukaryota</taxon>
        <taxon>Fungi</taxon>
        <taxon>Dikarya</taxon>
        <taxon>Ascomycota</taxon>
        <taxon>Pezizomycotina</taxon>
        <taxon>Eurotiomycetes</taxon>
        <taxon>Chaetothyriomycetidae</taxon>
        <taxon>Chaetothyriales</taxon>
        <taxon>Herpotrichiellaceae</taxon>
        <taxon>Exophiala</taxon>
    </lineage>
</organism>
<dbReference type="Gene3D" id="3.40.50.10190">
    <property type="entry name" value="BRCT domain"/>
    <property type="match status" value="1"/>
</dbReference>